<accession>A0ABT5VET4</accession>
<evidence type="ECO:0008006" key="3">
    <source>
        <dbReference type="Google" id="ProtNLM"/>
    </source>
</evidence>
<dbReference type="EMBL" id="JAOTPO010000007">
    <property type="protein sequence ID" value="MDE5413975.1"/>
    <property type="molecule type" value="Genomic_DNA"/>
</dbReference>
<reference evidence="1" key="1">
    <citation type="submission" date="2024-05" db="EMBL/GenBank/DDBJ databases">
        <title>Alkalihalobacillus sp. strain MEB203 novel alkaliphilic bacterium from Lonar Lake, India.</title>
        <authorList>
            <person name="Joshi A."/>
            <person name="Thite S."/>
            <person name="Mengade P."/>
        </authorList>
    </citation>
    <scope>NUCLEOTIDE SEQUENCE</scope>
    <source>
        <strain evidence="1">MEB 203</strain>
    </source>
</reference>
<dbReference type="RefSeq" id="WP_275118594.1">
    <property type="nucleotide sequence ID" value="NZ_JAOTPO010000007.1"/>
</dbReference>
<name>A0ABT5VET4_9BACI</name>
<dbReference type="PROSITE" id="PS51257">
    <property type="entry name" value="PROKAR_LIPOPROTEIN"/>
    <property type="match status" value="1"/>
</dbReference>
<evidence type="ECO:0000313" key="2">
    <source>
        <dbReference type="Proteomes" id="UP001148125"/>
    </source>
</evidence>
<organism evidence="1 2">
    <name type="scientific">Alkalihalobacterium chitinilyticum</name>
    <dbReference type="NCBI Taxonomy" id="2980103"/>
    <lineage>
        <taxon>Bacteria</taxon>
        <taxon>Bacillati</taxon>
        <taxon>Bacillota</taxon>
        <taxon>Bacilli</taxon>
        <taxon>Bacillales</taxon>
        <taxon>Bacillaceae</taxon>
        <taxon>Alkalihalobacterium</taxon>
    </lineage>
</organism>
<proteinExistence type="predicted"/>
<dbReference type="Proteomes" id="UP001148125">
    <property type="component" value="Unassembled WGS sequence"/>
</dbReference>
<protein>
    <recommendedName>
        <fullName evidence="3">DUF3221 domain-containing protein</fullName>
    </recommendedName>
</protein>
<evidence type="ECO:0000313" key="1">
    <source>
        <dbReference type="EMBL" id="MDE5413975.1"/>
    </source>
</evidence>
<comment type="caution">
    <text evidence="1">The sequence shown here is derived from an EMBL/GenBank/DDBJ whole genome shotgun (WGS) entry which is preliminary data.</text>
</comment>
<sequence>MSRGFIGFLVCCCFLILVGCSDKSPQIPENAKAKNDTYCYSYETTDYVDCYPFLIQDIEEHLQLIKDTLILEDRTDADVYFAYVEESLAIVHGLEEEFKRTQEKYGQESDAFLEAVQEIIHCVDEDCMTQRLAMQHDTIPPEEWKEFNETLTTLFEEYFTLFLLNEHYNKTFGDQRFIKNIHTSQTRLSKLKTRTEKEWQSLMASYHESDTPAASQEIEKEKIKEENQTNNQLADPQPVESNETTEILISYTIDKSGFVSINGPTDSVIRLKVGQKIHLKPTFIGEAYQKLYVYGGVVDFLDEYTVIARQSGTTDLEIVPNWEWELSKVYTVFVE</sequence>
<keyword evidence="2" id="KW-1185">Reference proteome</keyword>
<gene>
    <name evidence="1" type="ORF">N7Z68_11345</name>
</gene>